<evidence type="ECO:0000313" key="3">
    <source>
        <dbReference type="Proteomes" id="UP001596435"/>
    </source>
</evidence>
<feature type="non-terminal residue" evidence="2">
    <location>
        <position position="1"/>
    </location>
</feature>
<feature type="domain" description="Alpha-1,4-glucan:maltose-1-phosphate maltosyltransferase C-terminal" evidence="1">
    <location>
        <begin position="1"/>
        <end position="56"/>
    </location>
</feature>
<dbReference type="Gene3D" id="2.60.40.1180">
    <property type="entry name" value="Golgi alpha-mannosidase II"/>
    <property type="match status" value="1"/>
</dbReference>
<dbReference type="EMBL" id="JBHTAJ010000174">
    <property type="protein sequence ID" value="MFC7185269.1"/>
    <property type="molecule type" value="Genomic_DNA"/>
</dbReference>
<sequence length="60" mass="6717">TVVNLDPHHTQEATVTLDLPEETKVRDALTGEIYLWGGRNYVRLDPAHSPAHLLTVRQDG</sequence>
<evidence type="ECO:0000313" key="2">
    <source>
        <dbReference type="EMBL" id="MFC7185269.1"/>
    </source>
</evidence>
<dbReference type="InterPro" id="IPR013780">
    <property type="entry name" value="Glyco_hydro_b"/>
</dbReference>
<dbReference type="Pfam" id="PF21702">
    <property type="entry name" value="GLGE_C"/>
    <property type="match status" value="1"/>
</dbReference>
<protein>
    <submittedName>
        <fullName evidence="2">Alpha-amylase</fullName>
    </submittedName>
</protein>
<evidence type="ECO:0000259" key="1">
    <source>
        <dbReference type="Pfam" id="PF21702"/>
    </source>
</evidence>
<dbReference type="Proteomes" id="UP001596435">
    <property type="component" value="Unassembled WGS sequence"/>
</dbReference>
<dbReference type="InterPro" id="IPR049171">
    <property type="entry name" value="GLGE_C"/>
</dbReference>
<proteinExistence type="predicted"/>
<gene>
    <name evidence="2" type="ORF">ACFQMG_37595</name>
</gene>
<dbReference type="RefSeq" id="WP_380233245.1">
    <property type="nucleotide sequence ID" value="NZ_JBHTAJ010000174.1"/>
</dbReference>
<organism evidence="2 3">
    <name type="scientific">Kitasatospora paranensis</name>
    <dbReference type="NCBI Taxonomy" id="258053"/>
    <lineage>
        <taxon>Bacteria</taxon>
        <taxon>Bacillati</taxon>
        <taxon>Actinomycetota</taxon>
        <taxon>Actinomycetes</taxon>
        <taxon>Kitasatosporales</taxon>
        <taxon>Streptomycetaceae</taxon>
        <taxon>Kitasatospora</taxon>
    </lineage>
</organism>
<name>A0ABW2G6V5_9ACTN</name>
<reference evidence="3" key="1">
    <citation type="journal article" date="2019" name="Int. J. Syst. Evol. Microbiol.">
        <title>The Global Catalogue of Microorganisms (GCM) 10K type strain sequencing project: providing services to taxonomists for standard genome sequencing and annotation.</title>
        <authorList>
            <consortium name="The Broad Institute Genomics Platform"/>
            <consortium name="The Broad Institute Genome Sequencing Center for Infectious Disease"/>
            <person name="Wu L."/>
            <person name="Ma J."/>
        </authorList>
    </citation>
    <scope>NUCLEOTIDE SEQUENCE [LARGE SCALE GENOMIC DNA]</scope>
    <source>
        <strain evidence="3">CGMCC 1.12859</strain>
    </source>
</reference>
<accession>A0ABW2G6V5</accession>
<comment type="caution">
    <text evidence="2">The sequence shown here is derived from an EMBL/GenBank/DDBJ whole genome shotgun (WGS) entry which is preliminary data.</text>
</comment>
<keyword evidence="3" id="KW-1185">Reference proteome</keyword>